<dbReference type="PANTHER" id="PTHR43663:SF2">
    <property type="entry name" value="CHROMATE TRANSPORT PROTEIN-RELATED"/>
    <property type="match status" value="1"/>
</dbReference>
<evidence type="ECO:0000256" key="4">
    <source>
        <dbReference type="ARBA" id="ARBA00022692"/>
    </source>
</evidence>
<dbReference type="Proteomes" id="UP000214588">
    <property type="component" value="Unassembled WGS sequence"/>
</dbReference>
<protein>
    <submittedName>
        <fullName evidence="8">Chromate transporter</fullName>
    </submittedName>
</protein>
<evidence type="ECO:0000256" key="2">
    <source>
        <dbReference type="ARBA" id="ARBA00005262"/>
    </source>
</evidence>
<dbReference type="InterPro" id="IPR003370">
    <property type="entry name" value="Chromate_transpt"/>
</dbReference>
<evidence type="ECO:0000313" key="8">
    <source>
        <dbReference type="EMBL" id="OWZ84552.1"/>
    </source>
</evidence>
<keyword evidence="6 7" id="KW-0472">Membrane</keyword>
<comment type="subcellular location">
    <subcellularLocation>
        <location evidence="1">Cell membrane</location>
        <topology evidence="1">Multi-pass membrane protein</topology>
    </subcellularLocation>
</comment>
<dbReference type="GO" id="GO:0005886">
    <property type="term" value="C:plasma membrane"/>
    <property type="evidence" value="ECO:0007669"/>
    <property type="project" value="UniProtKB-SubCell"/>
</dbReference>
<dbReference type="EMBL" id="NIQC01000004">
    <property type="protein sequence ID" value="OWZ84552.1"/>
    <property type="molecule type" value="Genomic_DNA"/>
</dbReference>
<organism evidence="8 9">
    <name type="scientific">Natranaerobius trueperi</name>
    <dbReference type="NCBI Taxonomy" id="759412"/>
    <lineage>
        <taxon>Bacteria</taxon>
        <taxon>Bacillati</taxon>
        <taxon>Bacillota</taxon>
        <taxon>Clostridia</taxon>
        <taxon>Natranaerobiales</taxon>
        <taxon>Natranaerobiaceae</taxon>
        <taxon>Natranaerobius</taxon>
    </lineage>
</organism>
<keyword evidence="3" id="KW-1003">Cell membrane</keyword>
<sequence length="180" mass="19613">MSERTYFKLFTVFLRIGAFTFGGGYAMLPIIKREIVDINSWLDEDDFLNTIAVTQSVPGALAVNTAIFVGYKIKGMTGAMWSLAGVVLPSFLIILTIVAFLLNWKHHPIVEAAFNGIRPGIVGLIIASAFQIGAPFLKNNIKAIVIFLIASILSLLGVHTFLIIITFGIAGIYTLNEGEH</sequence>
<evidence type="ECO:0000313" key="9">
    <source>
        <dbReference type="Proteomes" id="UP000214588"/>
    </source>
</evidence>
<gene>
    <name evidence="8" type="ORF">CDO51_02815</name>
</gene>
<dbReference type="AlphaFoldDB" id="A0A226C0I1"/>
<keyword evidence="5 7" id="KW-1133">Transmembrane helix</keyword>
<comment type="similarity">
    <text evidence="2">Belongs to the chromate ion transporter (CHR) (TC 2.A.51) family.</text>
</comment>
<evidence type="ECO:0000256" key="3">
    <source>
        <dbReference type="ARBA" id="ARBA00022475"/>
    </source>
</evidence>
<comment type="caution">
    <text evidence="8">The sequence shown here is derived from an EMBL/GenBank/DDBJ whole genome shotgun (WGS) entry which is preliminary data.</text>
</comment>
<proteinExistence type="inferred from homology"/>
<keyword evidence="9" id="KW-1185">Reference proteome</keyword>
<dbReference type="Pfam" id="PF02417">
    <property type="entry name" value="Chromate_transp"/>
    <property type="match status" value="1"/>
</dbReference>
<keyword evidence="4 7" id="KW-0812">Transmembrane</keyword>
<dbReference type="PANTHER" id="PTHR43663">
    <property type="entry name" value="CHROMATE TRANSPORT PROTEIN-RELATED"/>
    <property type="match status" value="1"/>
</dbReference>
<feature type="transmembrane region" description="Helical" evidence="7">
    <location>
        <begin position="116"/>
        <end position="137"/>
    </location>
</feature>
<evidence type="ECO:0000256" key="7">
    <source>
        <dbReference type="SAM" id="Phobius"/>
    </source>
</evidence>
<evidence type="ECO:0000256" key="6">
    <source>
        <dbReference type="ARBA" id="ARBA00023136"/>
    </source>
</evidence>
<accession>A0A226C0I1</accession>
<evidence type="ECO:0000256" key="1">
    <source>
        <dbReference type="ARBA" id="ARBA00004651"/>
    </source>
</evidence>
<reference evidence="8 9" key="1">
    <citation type="submission" date="2017-06" db="EMBL/GenBank/DDBJ databases">
        <title>Draft Genome Sequence of Natranaerobius trueperi halophilic, alkalithermophilic bacteria from soda lakes.</title>
        <authorList>
            <person name="Zhao B."/>
        </authorList>
    </citation>
    <scope>NUCLEOTIDE SEQUENCE [LARGE SCALE GENOMIC DNA]</scope>
    <source>
        <strain evidence="8 9">DSM 18760</strain>
    </source>
</reference>
<feature type="transmembrane region" description="Helical" evidence="7">
    <location>
        <begin position="144"/>
        <end position="173"/>
    </location>
</feature>
<feature type="transmembrane region" description="Helical" evidence="7">
    <location>
        <begin position="12"/>
        <end position="31"/>
    </location>
</feature>
<feature type="transmembrane region" description="Helical" evidence="7">
    <location>
        <begin position="51"/>
        <end position="71"/>
    </location>
</feature>
<dbReference type="GO" id="GO:0015109">
    <property type="term" value="F:chromate transmembrane transporter activity"/>
    <property type="evidence" value="ECO:0007669"/>
    <property type="project" value="InterPro"/>
</dbReference>
<name>A0A226C0I1_9FIRM</name>
<dbReference type="OrthoDB" id="9788907at2"/>
<feature type="transmembrane region" description="Helical" evidence="7">
    <location>
        <begin position="83"/>
        <end position="104"/>
    </location>
</feature>
<evidence type="ECO:0000256" key="5">
    <source>
        <dbReference type="ARBA" id="ARBA00022989"/>
    </source>
</evidence>
<dbReference type="InterPro" id="IPR052518">
    <property type="entry name" value="CHR_Transporter"/>
</dbReference>